<evidence type="ECO:0000256" key="7">
    <source>
        <dbReference type="RuleBase" id="RU363032"/>
    </source>
</evidence>
<reference evidence="10" key="1">
    <citation type="journal article" date="2014" name="Int. J. Syst. Evol. Microbiol.">
        <title>Complete genome sequence of Corynebacterium casei LMG S-19264T (=DSM 44701T), isolated from a smear-ripened cheese.</title>
        <authorList>
            <consortium name="US DOE Joint Genome Institute (JGI-PGF)"/>
            <person name="Walter F."/>
            <person name="Albersmeier A."/>
            <person name="Kalinowski J."/>
            <person name="Ruckert C."/>
        </authorList>
    </citation>
    <scope>NUCLEOTIDE SEQUENCE</scope>
    <source>
        <strain evidence="10">CGMCC 4.7299</strain>
    </source>
</reference>
<dbReference type="Proteomes" id="UP000656042">
    <property type="component" value="Unassembled WGS sequence"/>
</dbReference>
<dbReference type="Gene3D" id="1.10.3720.10">
    <property type="entry name" value="MetI-like"/>
    <property type="match status" value="1"/>
</dbReference>
<evidence type="ECO:0000256" key="2">
    <source>
        <dbReference type="ARBA" id="ARBA00022448"/>
    </source>
</evidence>
<dbReference type="NCBIfam" id="TIGR01726">
    <property type="entry name" value="HEQRo_perm_3TM"/>
    <property type="match status" value="1"/>
</dbReference>
<evidence type="ECO:0000313" key="11">
    <source>
        <dbReference type="Proteomes" id="UP000656042"/>
    </source>
</evidence>
<keyword evidence="5 7" id="KW-1133">Transmembrane helix</keyword>
<evidence type="ECO:0000313" key="10">
    <source>
        <dbReference type="EMBL" id="GGL18620.1"/>
    </source>
</evidence>
<accession>A0A8J3C8M2</accession>
<dbReference type="InterPro" id="IPR010065">
    <property type="entry name" value="AA_ABC_transptr_permease_3TM"/>
</dbReference>
<dbReference type="InterPro" id="IPR035906">
    <property type="entry name" value="MetI-like_sf"/>
</dbReference>
<gene>
    <name evidence="10" type="ORF">GCM10012284_61560</name>
</gene>
<evidence type="ECO:0000256" key="5">
    <source>
        <dbReference type="ARBA" id="ARBA00022989"/>
    </source>
</evidence>
<dbReference type="SUPFAM" id="SSF161098">
    <property type="entry name" value="MetI-like"/>
    <property type="match status" value="1"/>
</dbReference>
<feature type="transmembrane region" description="Helical" evidence="7">
    <location>
        <begin position="28"/>
        <end position="50"/>
    </location>
</feature>
<keyword evidence="6 7" id="KW-0472">Membrane</keyword>
<dbReference type="GO" id="GO:0022857">
    <property type="term" value="F:transmembrane transporter activity"/>
    <property type="evidence" value="ECO:0007669"/>
    <property type="project" value="InterPro"/>
</dbReference>
<comment type="caution">
    <text evidence="10">The sequence shown here is derived from an EMBL/GenBank/DDBJ whole genome shotgun (WGS) entry which is preliminary data.</text>
</comment>
<dbReference type="GO" id="GO:0006865">
    <property type="term" value="P:amino acid transport"/>
    <property type="evidence" value="ECO:0007669"/>
    <property type="project" value="TreeGrafter"/>
</dbReference>
<proteinExistence type="inferred from homology"/>
<evidence type="ECO:0000256" key="3">
    <source>
        <dbReference type="ARBA" id="ARBA00022475"/>
    </source>
</evidence>
<dbReference type="InterPro" id="IPR043429">
    <property type="entry name" value="ArtM/GltK/GlnP/TcyL/YhdX-like"/>
</dbReference>
<feature type="transmembrane region" description="Helical" evidence="7">
    <location>
        <begin position="216"/>
        <end position="233"/>
    </location>
</feature>
<dbReference type="AlphaFoldDB" id="A0A8J3C8M2"/>
<dbReference type="GO" id="GO:0043190">
    <property type="term" value="C:ATP-binding cassette (ABC) transporter complex"/>
    <property type="evidence" value="ECO:0007669"/>
    <property type="project" value="InterPro"/>
</dbReference>
<evidence type="ECO:0000259" key="9">
    <source>
        <dbReference type="PROSITE" id="PS50928"/>
    </source>
</evidence>
<keyword evidence="4 7" id="KW-0812">Transmembrane</keyword>
<evidence type="ECO:0000256" key="1">
    <source>
        <dbReference type="ARBA" id="ARBA00004651"/>
    </source>
</evidence>
<dbReference type="PANTHER" id="PTHR30614:SF21">
    <property type="entry name" value="AMINO ACID ABC TRANSPORTER PERMEASE"/>
    <property type="match status" value="1"/>
</dbReference>
<dbReference type="Pfam" id="PF00528">
    <property type="entry name" value="BPD_transp_1"/>
    <property type="match status" value="1"/>
</dbReference>
<evidence type="ECO:0000256" key="8">
    <source>
        <dbReference type="SAM" id="MobiDB-lite"/>
    </source>
</evidence>
<dbReference type="InterPro" id="IPR000515">
    <property type="entry name" value="MetI-like"/>
</dbReference>
<protein>
    <submittedName>
        <fullName evidence="10">Putative glutamate ABC transporter, permease</fullName>
    </submittedName>
</protein>
<dbReference type="EMBL" id="BMMX01000063">
    <property type="protein sequence ID" value="GGL18620.1"/>
    <property type="molecule type" value="Genomic_DNA"/>
</dbReference>
<feature type="transmembrane region" description="Helical" evidence="7">
    <location>
        <begin position="62"/>
        <end position="83"/>
    </location>
</feature>
<comment type="subcellular location">
    <subcellularLocation>
        <location evidence="1 7">Cell membrane</location>
        <topology evidence="1 7">Multi-pass membrane protein</topology>
    </subcellularLocation>
</comment>
<dbReference type="CDD" id="cd06261">
    <property type="entry name" value="TM_PBP2"/>
    <property type="match status" value="1"/>
</dbReference>
<keyword evidence="11" id="KW-1185">Reference proteome</keyword>
<organism evidence="10 11">
    <name type="scientific">Mangrovihabitans endophyticus</name>
    <dbReference type="NCBI Taxonomy" id="1751298"/>
    <lineage>
        <taxon>Bacteria</taxon>
        <taxon>Bacillati</taxon>
        <taxon>Actinomycetota</taxon>
        <taxon>Actinomycetes</taxon>
        <taxon>Micromonosporales</taxon>
        <taxon>Micromonosporaceae</taxon>
        <taxon>Mangrovihabitans</taxon>
    </lineage>
</organism>
<feature type="region of interest" description="Disordered" evidence="8">
    <location>
        <begin position="255"/>
        <end position="279"/>
    </location>
</feature>
<feature type="domain" description="ABC transmembrane type-1" evidence="9">
    <location>
        <begin position="26"/>
        <end position="237"/>
    </location>
</feature>
<name>A0A8J3C8M2_9ACTN</name>
<reference evidence="10" key="2">
    <citation type="submission" date="2020-09" db="EMBL/GenBank/DDBJ databases">
        <authorList>
            <person name="Sun Q."/>
            <person name="Zhou Y."/>
        </authorList>
    </citation>
    <scope>NUCLEOTIDE SEQUENCE</scope>
    <source>
        <strain evidence="10">CGMCC 4.7299</strain>
    </source>
</reference>
<evidence type="ECO:0000256" key="6">
    <source>
        <dbReference type="ARBA" id="ARBA00023136"/>
    </source>
</evidence>
<feature type="transmembrane region" description="Helical" evidence="7">
    <location>
        <begin position="90"/>
        <end position="111"/>
    </location>
</feature>
<dbReference type="PANTHER" id="PTHR30614">
    <property type="entry name" value="MEMBRANE COMPONENT OF AMINO ACID ABC TRANSPORTER"/>
    <property type="match status" value="1"/>
</dbReference>
<dbReference type="PROSITE" id="PS50928">
    <property type="entry name" value="ABC_TM1"/>
    <property type="match status" value="1"/>
</dbReference>
<feature type="compositionally biased region" description="Low complexity" evidence="8">
    <location>
        <begin position="259"/>
        <end position="279"/>
    </location>
</feature>
<evidence type="ECO:0000256" key="4">
    <source>
        <dbReference type="ARBA" id="ARBA00022692"/>
    </source>
</evidence>
<comment type="similarity">
    <text evidence="7">Belongs to the binding-protein-dependent transport system permease family.</text>
</comment>
<feature type="transmembrane region" description="Helical" evidence="7">
    <location>
        <begin position="117"/>
        <end position="137"/>
    </location>
</feature>
<keyword evidence="3" id="KW-1003">Cell membrane</keyword>
<sequence>MDKWGPLIDPNNEYFGQLWQRIADGFQATLTAAALAVVASLLCGTLLAMARLQLKAMARRRYVGLPTAAALLLRALTVALDWISRIFVEVFRGLPVVITIVFVWLGLPAAGVDLGNLLWYLVLGLVLYNTVVIAEILRSGMEGLPSGQREAADAVGLSTGQTIRMILLPQAFRIMLPALISQLVVVLKDTSLGFIIGYEEILRVTSQIVQFLNNQIQMYVVVGAIYILVNYALSKLAGYVQHRLARGRRARNLNGGGAAPEPAVAPEVAAVPAEPTDRA</sequence>
<keyword evidence="2 7" id="KW-0813">Transport</keyword>